<dbReference type="SUPFAM" id="SSF53187">
    <property type="entry name" value="Zn-dependent exopeptidases"/>
    <property type="match status" value="1"/>
</dbReference>
<protein>
    <recommendedName>
        <fullName evidence="4">aspartyl aminopeptidase</fullName>
        <ecNumber evidence="4">3.4.11.21</ecNumber>
    </recommendedName>
</protein>
<evidence type="ECO:0000256" key="11">
    <source>
        <dbReference type="RuleBase" id="RU004386"/>
    </source>
</evidence>
<reference evidence="13 14" key="1">
    <citation type="journal article" date="2024" name="Nat. Commun.">
        <title>Phylogenomics reveals the evolutionary origins of lichenization in chlorophyte algae.</title>
        <authorList>
            <person name="Puginier C."/>
            <person name="Libourel C."/>
            <person name="Otte J."/>
            <person name="Skaloud P."/>
            <person name="Haon M."/>
            <person name="Grisel S."/>
            <person name="Petersen M."/>
            <person name="Berrin J.G."/>
            <person name="Delaux P.M."/>
            <person name="Dal Grande F."/>
            <person name="Keller J."/>
        </authorList>
    </citation>
    <scope>NUCLEOTIDE SEQUENCE [LARGE SCALE GENOMIC DNA]</scope>
    <source>
        <strain evidence="13 14">SAG 2145</strain>
    </source>
</reference>
<dbReference type="PANTHER" id="PTHR28570:SF3">
    <property type="entry name" value="ASPARTYL AMINOPEPTIDASE"/>
    <property type="match status" value="1"/>
</dbReference>
<name>A0AAW1RT20_9CHLO</name>
<accession>A0AAW1RT20</accession>
<comment type="cofactor">
    <cofactor evidence="2">
        <name>Zn(2+)</name>
        <dbReference type="ChEBI" id="CHEBI:29105"/>
    </cofactor>
</comment>
<gene>
    <name evidence="13" type="ORF">WJX74_001703</name>
</gene>
<comment type="caution">
    <text evidence="13">The sequence shown here is derived from an EMBL/GenBank/DDBJ whole genome shotgun (WGS) entry which is preliminary data.</text>
</comment>
<evidence type="ECO:0000256" key="1">
    <source>
        <dbReference type="ARBA" id="ARBA00001335"/>
    </source>
</evidence>
<feature type="region of interest" description="Disordered" evidence="12">
    <location>
        <begin position="202"/>
        <end position="230"/>
    </location>
</feature>
<dbReference type="Pfam" id="PF02127">
    <property type="entry name" value="Peptidase_M18"/>
    <property type="match status" value="1"/>
</dbReference>
<keyword evidence="9 11" id="KW-0862">Zinc</keyword>
<keyword evidence="8 11" id="KW-0378">Hydrolase</keyword>
<dbReference type="Gene3D" id="2.30.250.10">
    <property type="entry name" value="Aminopeptidase i, Domain 2"/>
    <property type="match status" value="1"/>
</dbReference>
<dbReference type="PANTHER" id="PTHR28570">
    <property type="entry name" value="ASPARTYL AMINOPEPTIDASE"/>
    <property type="match status" value="1"/>
</dbReference>
<proteinExistence type="inferred from homology"/>
<keyword evidence="5 11" id="KW-0031">Aminopeptidase</keyword>
<keyword evidence="14" id="KW-1185">Reference proteome</keyword>
<evidence type="ECO:0000256" key="6">
    <source>
        <dbReference type="ARBA" id="ARBA00022670"/>
    </source>
</evidence>
<dbReference type="GO" id="GO:0008270">
    <property type="term" value="F:zinc ion binding"/>
    <property type="evidence" value="ECO:0007669"/>
    <property type="project" value="InterPro"/>
</dbReference>
<dbReference type="GO" id="GO:0005737">
    <property type="term" value="C:cytoplasm"/>
    <property type="evidence" value="ECO:0007669"/>
    <property type="project" value="UniProtKB-ARBA"/>
</dbReference>
<dbReference type="EC" id="3.4.11.21" evidence="4"/>
<evidence type="ECO:0000313" key="14">
    <source>
        <dbReference type="Proteomes" id="UP001438707"/>
    </source>
</evidence>
<comment type="catalytic activity">
    <reaction evidence="1">
        <text>Release of an N-terminal aspartate or glutamate from a peptide, with a preference for aspartate.</text>
        <dbReference type="EC" id="3.4.11.21"/>
    </reaction>
</comment>
<organism evidence="13 14">
    <name type="scientific">Apatococcus lobatus</name>
    <dbReference type="NCBI Taxonomy" id="904363"/>
    <lineage>
        <taxon>Eukaryota</taxon>
        <taxon>Viridiplantae</taxon>
        <taxon>Chlorophyta</taxon>
        <taxon>core chlorophytes</taxon>
        <taxon>Trebouxiophyceae</taxon>
        <taxon>Chlorellales</taxon>
        <taxon>Chlorellaceae</taxon>
        <taxon>Apatococcus</taxon>
    </lineage>
</organism>
<evidence type="ECO:0000256" key="10">
    <source>
        <dbReference type="ARBA" id="ARBA00023049"/>
    </source>
</evidence>
<dbReference type="PRINTS" id="PR00932">
    <property type="entry name" value="AMINO1PTASE"/>
</dbReference>
<dbReference type="AlphaFoldDB" id="A0AAW1RT20"/>
<evidence type="ECO:0000256" key="7">
    <source>
        <dbReference type="ARBA" id="ARBA00022723"/>
    </source>
</evidence>
<keyword evidence="10 11" id="KW-0482">Metalloprotease</keyword>
<evidence type="ECO:0000256" key="5">
    <source>
        <dbReference type="ARBA" id="ARBA00022438"/>
    </source>
</evidence>
<evidence type="ECO:0000313" key="13">
    <source>
        <dbReference type="EMBL" id="KAK9836496.1"/>
    </source>
</evidence>
<feature type="compositionally biased region" description="Basic and acidic residues" evidence="12">
    <location>
        <begin position="206"/>
        <end position="230"/>
    </location>
</feature>
<dbReference type="EMBL" id="JALJOS010000007">
    <property type="protein sequence ID" value="KAK9836496.1"/>
    <property type="molecule type" value="Genomic_DNA"/>
</dbReference>
<dbReference type="FunFam" id="2.30.250.10:FF:000001">
    <property type="entry name" value="Aspartyl aminopeptidase 1"/>
    <property type="match status" value="1"/>
</dbReference>
<evidence type="ECO:0000256" key="12">
    <source>
        <dbReference type="SAM" id="MobiDB-lite"/>
    </source>
</evidence>
<dbReference type="NCBIfam" id="NF002759">
    <property type="entry name" value="PRK02813.1"/>
    <property type="match status" value="1"/>
</dbReference>
<dbReference type="SUPFAM" id="SSF101821">
    <property type="entry name" value="Aminopeptidase/glucanase lid domain"/>
    <property type="match status" value="1"/>
</dbReference>
<dbReference type="Proteomes" id="UP001438707">
    <property type="component" value="Unassembled WGS sequence"/>
</dbReference>
<dbReference type="InterPro" id="IPR023358">
    <property type="entry name" value="Peptidase_M18_dom2"/>
</dbReference>
<keyword evidence="6 11" id="KW-0645">Protease</keyword>
<comment type="similarity">
    <text evidence="3 11">Belongs to the peptidase M18 family.</text>
</comment>
<sequence>MTSKRQKTETGLSNGTELSTQAAQSMLDFINYAWTPFHAVEEASKRLVAAGFQKLSERQAWSLQPGGRYFFTRNMSTIVAFAVGAQYKPGNGFHMLGAHTDSPCLKLKPRSKSTRAGYDMVNVEPYGGGLWHTWFDRDLSLAGRVLVRSGEQLVQKLVKCEMPLMHIPMLAIHLHPELREKGFNPNKQTHLGPILAVAAKHSLDKHKKEGSSDSKPDSKAEEKEKEEDRHHKALLQLLSTQLGCSPDAIVDFELHLCDVQPSTLGGIEDEFVFSGRLDNLAMSFCSLQALLDAHGTPASLADASTVKAVALFDHEEVGSSSAQGAGGPVMRDTITRVASVLGEGSEGAVVRALQSSFLVSADMAHAVHPNYADKHDGQHQPKFGQGIVIKHNVNQRYATNSVSSTLFREVARRHGIPTQDFAVRSDMACGSTIGPILASGLGCRTVDVGLAQLAMHSIREMSSSSDVGLAIAHFTAFFREFERLDASIDIDGLAPPVLQGTLEDTPCNHVH</sequence>
<evidence type="ECO:0000256" key="3">
    <source>
        <dbReference type="ARBA" id="ARBA00008290"/>
    </source>
</evidence>
<evidence type="ECO:0000256" key="2">
    <source>
        <dbReference type="ARBA" id="ARBA00001947"/>
    </source>
</evidence>
<evidence type="ECO:0000256" key="4">
    <source>
        <dbReference type="ARBA" id="ARBA00011965"/>
    </source>
</evidence>
<dbReference type="Gene3D" id="3.40.630.10">
    <property type="entry name" value="Zn peptidases"/>
    <property type="match status" value="1"/>
</dbReference>
<dbReference type="InterPro" id="IPR001948">
    <property type="entry name" value="Peptidase_M18"/>
</dbReference>
<dbReference type="GO" id="GO:0004177">
    <property type="term" value="F:aminopeptidase activity"/>
    <property type="evidence" value="ECO:0007669"/>
    <property type="project" value="UniProtKB-KW"/>
</dbReference>
<dbReference type="CDD" id="cd05658">
    <property type="entry name" value="M18_DAP"/>
    <property type="match status" value="1"/>
</dbReference>
<evidence type="ECO:0000256" key="8">
    <source>
        <dbReference type="ARBA" id="ARBA00022801"/>
    </source>
</evidence>
<keyword evidence="7 11" id="KW-0479">Metal-binding</keyword>
<dbReference type="GO" id="GO:0008237">
    <property type="term" value="F:metallopeptidase activity"/>
    <property type="evidence" value="ECO:0007669"/>
    <property type="project" value="UniProtKB-KW"/>
</dbReference>
<evidence type="ECO:0000256" key="9">
    <source>
        <dbReference type="ARBA" id="ARBA00022833"/>
    </source>
</evidence>
<dbReference type="GO" id="GO:0006508">
    <property type="term" value="P:proteolysis"/>
    <property type="evidence" value="ECO:0007669"/>
    <property type="project" value="UniProtKB-KW"/>
</dbReference>